<sequence length="173" mass="18534">MSSINKTELGFNQWSLSDKPTMEDFNADNLLADQILEEKLDKSIISSGEWTPFLYGSTTEGNPTYTARDGFYCKIGPLVVCKGSIVISSKGGMSGALKIGGLPFAAIRSFSQPSAVIRDTNLAAGHIITGTIANYTSLAIIQSSNTTGGSLQASEINDNFYFTNFSAMYITNS</sequence>
<name>A0A9X8Y8V6_9FIRM</name>
<accession>A0A9X8Y8V6</accession>
<proteinExistence type="predicted"/>
<evidence type="ECO:0000313" key="1">
    <source>
        <dbReference type="EMBL" id="TCL44096.1"/>
    </source>
</evidence>
<gene>
    <name evidence="1" type="ORF">EDD78_103134</name>
</gene>
<dbReference type="AlphaFoldDB" id="A0A9X8Y8V6"/>
<dbReference type="EMBL" id="SLUK01000003">
    <property type="protein sequence ID" value="TCL44096.1"/>
    <property type="molecule type" value="Genomic_DNA"/>
</dbReference>
<organism evidence="1 2">
    <name type="scientific">Harryflintia acetispora</name>
    <dbReference type="NCBI Taxonomy" id="1849041"/>
    <lineage>
        <taxon>Bacteria</taxon>
        <taxon>Bacillati</taxon>
        <taxon>Bacillota</taxon>
        <taxon>Clostridia</taxon>
        <taxon>Eubacteriales</taxon>
        <taxon>Oscillospiraceae</taxon>
        <taxon>Harryflintia</taxon>
    </lineage>
</organism>
<keyword evidence="2" id="KW-1185">Reference proteome</keyword>
<protein>
    <submittedName>
        <fullName evidence="1">Uncharacterized protein</fullName>
    </submittedName>
</protein>
<reference evidence="1 2" key="1">
    <citation type="submission" date="2019-03" db="EMBL/GenBank/DDBJ databases">
        <title>Genomic Encyclopedia of Type Strains, Phase IV (KMG-IV): sequencing the most valuable type-strain genomes for metagenomic binning, comparative biology and taxonomic classification.</title>
        <authorList>
            <person name="Goeker M."/>
        </authorList>
    </citation>
    <scope>NUCLEOTIDE SEQUENCE [LARGE SCALE GENOMIC DNA]</scope>
    <source>
        <strain evidence="1 2">DSM 100433</strain>
    </source>
</reference>
<comment type="caution">
    <text evidence="1">The sequence shown here is derived from an EMBL/GenBank/DDBJ whole genome shotgun (WGS) entry which is preliminary data.</text>
</comment>
<dbReference type="Proteomes" id="UP000294682">
    <property type="component" value="Unassembled WGS sequence"/>
</dbReference>
<dbReference type="RefSeq" id="WP_132084212.1">
    <property type="nucleotide sequence ID" value="NZ_SLUK01000003.1"/>
</dbReference>
<evidence type="ECO:0000313" key="2">
    <source>
        <dbReference type="Proteomes" id="UP000294682"/>
    </source>
</evidence>